<comment type="function">
    <text evidence="3">NAD-dependent lysine deacetylase and desuccinylase that specifically removes acetyl and succinyl groups on target proteins. Modulates the activities of several proteins which are inactive in their acylated form.</text>
</comment>
<reference evidence="6 7" key="1">
    <citation type="submission" date="2010-12" db="EMBL/GenBank/DDBJ databases">
        <authorList>
            <person name="Muzny D."/>
            <person name="Qin X."/>
            <person name="Deng J."/>
            <person name="Jiang H."/>
            <person name="Liu Y."/>
            <person name="Qu J."/>
            <person name="Song X.-Z."/>
            <person name="Zhang L."/>
            <person name="Thornton R."/>
            <person name="Coyle M."/>
            <person name="Francisco L."/>
            <person name="Jackson L."/>
            <person name="Javaid M."/>
            <person name="Korchina V."/>
            <person name="Kovar C."/>
            <person name="Mata R."/>
            <person name="Mathew T."/>
            <person name="Ngo R."/>
            <person name="Nguyen L."/>
            <person name="Nguyen N."/>
            <person name="Okwuonu G."/>
            <person name="Ongeri F."/>
            <person name="Pham C."/>
            <person name="Simmons D."/>
            <person name="Wilczek-Boney K."/>
            <person name="Hale W."/>
            <person name="Jakkamsetti A."/>
            <person name="Pham P."/>
            <person name="Ruth R."/>
            <person name="San Lucas F."/>
            <person name="Warren J."/>
            <person name="Zhang J."/>
            <person name="Zhao Z."/>
            <person name="Zhou C."/>
            <person name="Zhu D."/>
            <person name="Lee S."/>
            <person name="Bess C."/>
            <person name="Blankenburg K."/>
            <person name="Forbes L."/>
            <person name="Fu Q."/>
            <person name="Gubbala S."/>
            <person name="Hirani K."/>
            <person name="Jayaseelan J.C."/>
            <person name="Lara F."/>
            <person name="Munidasa M."/>
            <person name="Palculict T."/>
            <person name="Patil S."/>
            <person name="Pu L.-L."/>
            <person name="Saada N."/>
            <person name="Tang L."/>
            <person name="Weissenberger G."/>
            <person name="Zhu Y."/>
            <person name="Hemphill L."/>
            <person name="Shang Y."/>
            <person name="Youmans B."/>
            <person name="Ayvaz T."/>
            <person name="Ross M."/>
            <person name="Santibanez J."/>
            <person name="Aqrawi P."/>
            <person name="Gross S."/>
            <person name="Joshi V."/>
            <person name="Fowler G."/>
            <person name="Nazareth L."/>
            <person name="Reid J."/>
            <person name="Worley K."/>
            <person name="Petrosino J."/>
            <person name="Highlander S."/>
            <person name="Gibbs R."/>
        </authorList>
    </citation>
    <scope>NUCLEOTIDE SEQUENCE [LARGE SCALE GENOMIC DNA]</scope>
    <source>
        <strain evidence="6 7">ATCC 51599</strain>
    </source>
</reference>
<comment type="caution">
    <text evidence="3 4">Lacks conserved residue(s) required for the propagation of feature annotation.</text>
</comment>
<dbReference type="EC" id="2.3.1.286" evidence="3"/>
<dbReference type="GO" id="GO:0070403">
    <property type="term" value="F:NAD+ binding"/>
    <property type="evidence" value="ECO:0007669"/>
    <property type="project" value="UniProtKB-UniRule"/>
</dbReference>
<accession>E7RXB4</accession>
<dbReference type="AlphaFoldDB" id="E7RXB4"/>
<evidence type="ECO:0000313" key="6">
    <source>
        <dbReference type="EMBL" id="EFV94910.1"/>
    </source>
</evidence>
<evidence type="ECO:0000256" key="2">
    <source>
        <dbReference type="ARBA" id="ARBA00023027"/>
    </source>
</evidence>
<name>E7RXB4_9BURK</name>
<dbReference type="GO" id="GO:0017136">
    <property type="term" value="F:histone deacetylase activity, NAD-dependent"/>
    <property type="evidence" value="ECO:0007669"/>
    <property type="project" value="TreeGrafter"/>
</dbReference>
<comment type="catalytic activity">
    <reaction evidence="3">
        <text>N(6)-acetyl-L-lysyl-[protein] + NAD(+) + H2O = 2''-O-acetyl-ADP-D-ribose + nicotinamide + L-lysyl-[protein]</text>
        <dbReference type="Rhea" id="RHEA:43636"/>
        <dbReference type="Rhea" id="RHEA-COMP:9752"/>
        <dbReference type="Rhea" id="RHEA-COMP:10731"/>
        <dbReference type="ChEBI" id="CHEBI:15377"/>
        <dbReference type="ChEBI" id="CHEBI:17154"/>
        <dbReference type="ChEBI" id="CHEBI:29969"/>
        <dbReference type="ChEBI" id="CHEBI:57540"/>
        <dbReference type="ChEBI" id="CHEBI:61930"/>
        <dbReference type="ChEBI" id="CHEBI:83767"/>
        <dbReference type="EC" id="2.3.1.286"/>
    </reaction>
</comment>
<feature type="domain" description="Deacetylase sirtuin-type" evidence="5">
    <location>
        <begin position="1"/>
        <end position="237"/>
    </location>
</feature>
<keyword evidence="1" id="KW-0808">Transferase</keyword>
<comment type="catalytic activity">
    <reaction evidence="3">
        <text>N(6)-succinyl-L-lysyl-[protein] + NAD(+) + H2O = 2''-O-succinyl-ADP-D-ribose + nicotinamide + L-lysyl-[protein]</text>
        <dbReference type="Rhea" id="RHEA:47668"/>
        <dbReference type="Rhea" id="RHEA-COMP:9752"/>
        <dbReference type="Rhea" id="RHEA-COMP:11877"/>
        <dbReference type="ChEBI" id="CHEBI:15377"/>
        <dbReference type="ChEBI" id="CHEBI:17154"/>
        <dbReference type="ChEBI" id="CHEBI:29969"/>
        <dbReference type="ChEBI" id="CHEBI:57540"/>
        <dbReference type="ChEBI" id="CHEBI:87830"/>
        <dbReference type="ChEBI" id="CHEBI:87832"/>
    </reaction>
</comment>
<dbReference type="STRING" id="887898.HMPREF0551_1327"/>
<dbReference type="InterPro" id="IPR050134">
    <property type="entry name" value="NAD-dep_sirtuin_deacylases"/>
</dbReference>
<protein>
    <recommendedName>
        <fullName evidence="3">NAD-dependent protein deacylase</fullName>
        <ecNumber evidence="3">2.3.1.286</ecNumber>
    </recommendedName>
    <alternativeName>
        <fullName evidence="3">Regulatory protein SIR2 homolog</fullName>
    </alternativeName>
</protein>
<dbReference type="PROSITE" id="PS50305">
    <property type="entry name" value="SIRTUIN"/>
    <property type="match status" value="1"/>
</dbReference>
<dbReference type="InterPro" id="IPR026591">
    <property type="entry name" value="Sirtuin_cat_small_dom_sf"/>
</dbReference>
<comment type="subcellular location">
    <subcellularLocation>
        <location evidence="3">Cytoplasm</location>
    </subcellularLocation>
</comment>
<dbReference type="eggNOG" id="COG0846">
    <property type="taxonomic scope" value="Bacteria"/>
</dbReference>
<dbReference type="InterPro" id="IPR003000">
    <property type="entry name" value="Sirtuin"/>
</dbReference>
<dbReference type="Pfam" id="PF02146">
    <property type="entry name" value="SIR2"/>
    <property type="match status" value="1"/>
</dbReference>
<feature type="active site" description="Proton acceptor" evidence="3">
    <location>
        <position position="117"/>
    </location>
</feature>
<evidence type="ECO:0000259" key="5">
    <source>
        <dbReference type="PROSITE" id="PS50305"/>
    </source>
</evidence>
<dbReference type="HOGENOM" id="CLU_023643_3_1_4"/>
<comment type="domain">
    <text evidence="3">2 residues (Tyr-66 and Arg-69) present in a large hydrophobic pocket are probably involved in substrate specificity. They are important for desuccinylation activity, but dispensable for deacetylation activity.</text>
</comment>
<feature type="binding site" evidence="3">
    <location>
        <position position="66"/>
    </location>
    <ligand>
        <name>substrate</name>
    </ligand>
</feature>
<dbReference type="GO" id="GO:0036055">
    <property type="term" value="F:protein-succinyllysine desuccinylase activity"/>
    <property type="evidence" value="ECO:0007669"/>
    <property type="project" value="UniProtKB-UniRule"/>
</dbReference>
<gene>
    <name evidence="6" type="primary">npdA</name>
    <name evidence="3" type="synonym">cobB</name>
    <name evidence="6" type="ORF">HMPREF0551_1327</name>
</gene>
<comment type="similarity">
    <text evidence="3">Belongs to the sirtuin family. Class III subfamily.</text>
</comment>
<dbReference type="Gene3D" id="3.40.50.1220">
    <property type="entry name" value="TPP-binding domain"/>
    <property type="match status" value="1"/>
</dbReference>
<comment type="caution">
    <text evidence="6">The sequence shown here is derived from an EMBL/GenBank/DDBJ whole genome shotgun (WGS) entry which is preliminary data.</text>
</comment>
<dbReference type="Proteomes" id="UP000011021">
    <property type="component" value="Unassembled WGS sequence"/>
</dbReference>
<feature type="binding site" evidence="3">
    <location>
        <position position="223"/>
    </location>
    <ligand>
        <name>NAD(+)</name>
        <dbReference type="ChEBI" id="CHEBI:57540"/>
    </ligand>
</feature>
<evidence type="ECO:0000256" key="1">
    <source>
        <dbReference type="ARBA" id="ARBA00022679"/>
    </source>
</evidence>
<dbReference type="InterPro" id="IPR029035">
    <property type="entry name" value="DHS-like_NAD/FAD-binding_dom"/>
</dbReference>
<feature type="binding site" evidence="3">
    <location>
        <begin position="182"/>
        <end position="184"/>
    </location>
    <ligand>
        <name>NAD(+)</name>
        <dbReference type="ChEBI" id="CHEBI:57540"/>
    </ligand>
</feature>
<dbReference type="InterPro" id="IPR026590">
    <property type="entry name" value="Ssirtuin_cat_dom"/>
</dbReference>
<dbReference type="HAMAP" id="MF_01121">
    <property type="entry name" value="Sirtuin_ClassIII"/>
    <property type="match status" value="1"/>
</dbReference>
<keyword evidence="3" id="KW-0963">Cytoplasm</keyword>
<evidence type="ECO:0000313" key="7">
    <source>
        <dbReference type="Proteomes" id="UP000011021"/>
    </source>
</evidence>
<dbReference type="PANTHER" id="PTHR11085">
    <property type="entry name" value="NAD-DEPENDENT PROTEIN DEACYLASE SIRTUIN-5, MITOCHONDRIAL-RELATED"/>
    <property type="match status" value="1"/>
</dbReference>
<dbReference type="SUPFAM" id="SSF52467">
    <property type="entry name" value="DHS-like NAD/FAD-binding domain"/>
    <property type="match status" value="1"/>
</dbReference>
<organism evidence="6 7">
    <name type="scientific">Lautropia mirabilis ATCC 51599</name>
    <dbReference type="NCBI Taxonomy" id="887898"/>
    <lineage>
        <taxon>Bacteria</taxon>
        <taxon>Pseudomonadati</taxon>
        <taxon>Pseudomonadota</taxon>
        <taxon>Betaproteobacteria</taxon>
        <taxon>Burkholderiales</taxon>
        <taxon>Burkholderiaceae</taxon>
        <taxon>Lautropia</taxon>
    </lineage>
</organism>
<dbReference type="GO" id="GO:0036054">
    <property type="term" value="F:protein-malonyllysine demalonylase activity"/>
    <property type="evidence" value="ECO:0007669"/>
    <property type="project" value="InterPro"/>
</dbReference>
<dbReference type="GO" id="GO:0005737">
    <property type="term" value="C:cytoplasm"/>
    <property type="evidence" value="ECO:0007669"/>
    <property type="project" value="UniProtKB-SubCell"/>
</dbReference>
<evidence type="ECO:0000256" key="4">
    <source>
        <dbReference type="PROSITE-ProRule" id="PRU00236"/>
    </source>
</evidence>
<dbReference type="EMBL" id="AEQP01000008">
    <property type="protein sequence ID" value="EFV94910.1"/>
    <property type="molecule type" value="Genomic_DNA"/>
</dbReference>
<feature type="binding site" evidence="3">
    <location>
        <begin position="99"/>
        <end position="102"/>
    </location>
    <ligand>
        <name>NAD(+)</name>
        <dbReference type="ChEBI" id="CHEBI:57540"/>
    </ligand>
</feature>
<feature type="binding site" evidence="3">
    <location>
        <position position="69"/>
    </location>
    <ligand>
        <name>substrate</name>
    </ligand>
</feature>
<dbReference type="Gene3D" id="3.30.1600.10">
    <property type="entry name" value="SIR2/SIRT2 'Small Domain"/>
    <property type="match status" value="1"/>
</dbReference>
<evidence type="ECO:0000256" key="3">
    <source>
        <dbReference type="HAMAP-Rule" id="MF_01121"/>
    </source>
</evidence>
<feature type="binding site" evidence="3">
    <location>
        <begin position="22"/>
        <end position="41"/>
    </location>
    <ligand>
        <name>NAD(+)</name>
        <dbReference type="ChEBI" id="CHEBI:57540"/>
    </ligand>
</feature>
<dbReference type="InterPro" id="IPR027546">
    <property type="entry name" value="Sirtuin_class_III"/>
</dbReference>
<keyword evidence="7" id="KW-1185">Reference proteome</keyword>
<keyword evidence="2 3" id="KW-0520">NAD</keyword>
<dbReference type="PANTHER" id="PTHR11085:SF4">
    <property type="entry name" value="NAD-DEPENDENT PROTEIN DEACYLASE"/>
    <property type="match status" value="1"/>
</dbReference>
<proteinExistence type="inferred from homology"/>
<sequence>MLSFPIQRAEVDMKRRIVVLSGAGISADSGLKTFRDSDGLWEGHRVDQVATPEAFARNPQLVIDFYNARRRQLLEAQPNAAHHALARLAGHYDVRIVTQNVDDLHERAGSRQVLHLHGELKKLRSSVDDDYVVDWTRDQTLADRDPNGYPMRPHIVWFGEAVPLIDLAAEWVSQADAVLVVGTSMQVYPAAGLLECAQPGTRCYLVDPRPPAVAGVEVIAARAAEGVPPLVDRLIAEAEAG</sequence>
<keyword evidence="6" id="KW-0378">Hydrolase</keyword>